<evidence type="ECO:0000313" key="3">
    <source>
        <dbReference type="EMBL" id="EMM98597.1"/>
    </source>
</evidence>
<dbReference type="InterPro" id="IPR006141">
    <property type="entry name" value="Intein_N"/>
</dbReference>
<dbReference type="InterPro" id="IPR030934">
    <property type="entry name" value="Intein_C"/>
</dbReference>
<evidence type="ECO:0000256" key="1">
    <source>
        <dbReference type="SAM" id="Coils"/>
    </source>
</evidence>
<comment type="caution">
    <text evidence="3">The sequence shown here is derived from an EMBL/GenBank/DDBJ whole genome shotgun (WGS) entry which is preliminary data.</text>
</comment>
<dbReference type="Proteomes" id="UP000012099">
    <property type="component" value="Unassembled WGS sequence"/>
</dbReference>
<sequence>MYAPPVVVPNLNTPVFNPTSLDQTFNVAGGMQTVGNWDSFVFQGVSILQTQWEAQVQAQITMMVNSVTTSDHYASVQEYQTYVYNTLQSQASEQLIQWQTTVEAEILQERSQYLSQKYGANSSAVQNSTSQFQSQWDSFVSGNGLNLNQNGSLSQAVLNSGQQTLEGLEGQWWNDFQNNLQSGLQTYQQALAGLTEKYQNLMNQINQTEMQYQAHLAQIQQSQAGVKDQILSSLEGYQSFLNSNGLFWNTMNVVYDNNTNSYVQGSCPGGHVCVTYQYDSVTSQFYTAGNCPVGHVCANILYDNNTSSYVQASCPGGHICDGAERENLTIRTGLNADGRAFQNVINNVVNAMQDGFVMPAIFDYTTGTMISYNSSCMNTGTSCIKGLYDITSNSFVAGTTCAAGHTCYNAVVDNTNPASMTGSYFANSCTVGDARCVTCQAGHSCQVQDMEASFMYASNMMSNFLHNELLATQGALQSAINYQNGSGSHTYTYGQGTGPYDNRALNYHTAYGGMSFNHFSGSASLTTAEVSISELFNGGFTEGAGGLGKKIIQLITGQISQMELANWIMNAYESSMTGEGSYLAGLFGPNGLGPGMTITGINQADLRAFMNEDNDPHPNGGPNQYCPDWLGCHSGDIFHPDPGIYGANDTFSQRGYDFNRYIAREMGVWAGIPFLADIEHYQDYAWIELSFTVTNNNAYANVTTYQDLVLQLQSFEHDWMTNVMPSVTNWTAQVASYNAQYANWQTQMQTALTDAQNAYNLGVQDLQDHESSWLAQMGQLQQQAQNAFDAASNALKNGQGQSNYGQLTQQILAGLNKGQLDSGIKPLEIRKFISYGDDILGNLDRNADRGVPNFDLLGTFGSSMSRAITGVSNLTLLSSTNNALMDNILGYMQNVADSMRNERQFTQKGQQELMDAYHLKTKTVKTKDKYSGEEISTTYVLDENGNVRMFKDEDGEMKQMTVGDWITSKEVCGSNLTNAGCNQYTENKYESVDIDSKGNITAHRNIYNGTTSQCGADGTQSGSYCYGESDRIVTITSPDPKALLLGRGASRLGDIFNAKENGIGDLVNASFGNLNTYLSSNRYTAGLFNEVKNAQMENDHNASIASNDVNNKVKIANWIASYAESVLYGGMNTGQWISNQARQGVQDVVATALSNVFDFPPDVAALLSGGLITHLEADRAKHHLGSRHLGLGKHLDSIEGRAFGMVSGGLYDIGLRTAHTNDLAALNQWKEFKNSMVGFAVQKYGESQHWSPEFSGFASQYVADYFQMKQAKEELGRRSGAFSINSVLGELKVAMANVGGALGEVRGAFINGTAHIAGDLGLVSERYEREINQNVRTAIDDIKLKHLKDDIRTWSADQVGLASATVKEYGKQNNWDQAKIEMWSQQASDFVVRQQAEREIHKRDNLLLGSSFITGSPGSVLLLDRKLFNGGLTSLITKGYRGIATTLADVGNLLGEGVVSSEFRSSVYDQTRDWRNTITQEDVKARTGQGIINKAHIETEMRNKLFDVIGETLIPGDKEAAHNLGLLLKHHIDQKEQKKQAKEQRLRDAQTVVQVAAAAAMVACSAGTTGPLAGTWLSGLTTTAVSTTVAGTTATLTYGQIAALAVSTAVSMGVEGSINGTNGAIAAFANGLISAATMGIKTPVTGYVTYTKHQNANLLTGQHEVKGGWGGGISANIAGSKSLPLGEAMQAFAAAMKMSNLSLGFSYNADAGLGMNVNANFTNKLGLGLDYNFKSGDYTANGSYDFDKVGGKDWANASLGISASKNGHASASISYNTDGNEAIPQALRGSGATLDFGNDGLIGLSVQAMRGATIGTLTYDTNTHGFQPLTLNSNYQNEFNQGQAAENAAYNHQKGQMEILQKELRLGTNTDKPLFTQAEIDQALPRDEHGNIDMEKANPEKLLEKWNAHKEAMSKTPEGLQKWKDEITRAGERSGIEVRFNDGKSATSTFGKFVTGLMGDVAQSFGFANDGSKMVDEAGVFHLDTCMRGDVPVFRLKNKNIKIYGNINSTEVNSNEFSSNDYDLVAIEKIQIGDVVKSWNENTNLFENKRVTQVFVHEVPQLFFLELDGEEEIHVTWNHPFRRRTPSESGEVSTANAVSSSELLGVSAYELLGVSLLDVSVSSGGSSELNSNQLATNISKSQDSSDTNNNLLVLGEKDQENSVLQTLTTNQLATNVSKAQTLTPPLTTRSEWVKVEDLKLRDQVLRSDGSWGTVTGIYYYNTEPTKVYNLEVEDNHTYVVGGDTLGIGYVVHNYSKEHEQMFGKIGNFAKEVFGVAKVVGGEAYEKAVVLQQEITSSNGLRESLKLESNALNLQKDKAEAGLELNKRHNSEFLAAIHNSESDNLPGISELRKQLRNVDPVKGFTREQMKAVSSWMHSSGSNSNLVLTGAAVGGMMLTSSPMKGYITATAAHITGIEEHTKLTDRLKETNQKLAEHRVKEEHLGRQMLERTNQAKSALVKVIQERYGNDPRFSEVLVEHGLVERSQGNLNESKVSYTEKLKSFGDKIGPENKRLGEINQKLSDLRVSQNKREAADYENWKKNHPNEPYKRSPEMETHRNDTLTQQKNLERERSNLINREVAPFVKEGEIRRLETLADQNKLTNEQRTELTKLRNERKAHEIQVAALFDKDNAKLHSSLENIDLKNSKPMTVSTTQSRFENETIHKLRSKDNAATKQLSWEGKTYQRNVNNETGEVNFEREYKPGVKEEISVTDSGQIKQKLTWNNVFGKPEESVKVFDANGKFLTTLSGEKPATVETNPNEKVTIKPNEPKGEIVKNDLNEVKNLLSNTNLSSKERLSKINTLDEIEVNGKRYVKETVVTENVKTKNTKEKVTFFTLQNENGKSERISFEEVNSGYKDAKGKPIKTIEMVQVQSEGTVAEDTKRFDRFGNEIPDQDHAGNYPTFAENPKYYLERAKQIFKEKNIQTVLDSSGNLEKYNGNSSLVSLANDGFMNISSLTQTQRDQSYLGQKNKDGKPVLYSLPGSKGGDVLDESACQSHGPATVLASLGFKMTPEQINQYGKLSVMMTRMAAEAGQALPHKPRPSEMSIQEISDLVLKPLGFEVPPGNEGALIASGPNRPEAPDEKKYIDDPAGYEKAKTDYKQKLREFKLKFQEEHLNAWITKQLEKGNIVVSGADFTAGGHVATFIGKDRDGWYSNDSYGDANTNYKSHDGKMNHYKFQDYALGYGYVIKKSGNAMTETERKTYLKDYTSYPGLKKQQASISTSIQSLENIVKNASDEKKRQESEQKLNELRKNLETTKEEVERIQKQWGLK</sequence>
<proteinExistence type="predicted"/>
<dbReference type="EMBL" id="AHMH02000147">
    <property type="protein sequence ID" value="EMM98597.1"/>
    <property type="molecule type" value="Genomic_DNA"/>
</dbReference>
<accession>A0ABP2T6E5</accession>
<reference evidence="3 4" key="1">
    <citation type="submission" date="2013-01" db="EMBL/GenBank/DDBJ databases">
        <authorList>
            <person name="Harkins D.M."/>
            <person name="Durkin A.S."/>
            <person name="Brinkac L.M."/>
            <person name="Haft D.H."/>
            <person name="Selengut J.D."/>
            <person name="Sanka R."/>
            <person name="DePew J."/>
            <person name="Purushe J."/>
            <person name="Whelen A.C."/>
            <person name="Vinetz J.M."/>
            <person name="Sutton G.G."/>
            <person name="Nierman W.C."/>
            <person name="Fouts D.E."/>
        </authorList>
    </citation>
    <scope>NUCLEOTIDE SEQUENCE [LARGE SCALE GENOMIC DNA]</scope>
    <source>
        <strain evidence="3 4">2007001578</strain>
    </source>
</reference>
<keyword evidence="4" id="KW-1185">Reference proteome</keyword>
<dbReference type="NCBIfam" id="TIGR04388">
    <property type="entry name" value="Lepto_longest"/>
    <property type="match status" value="1"/>
</dbReference>
<evidence type="ECO:0000256" key="2">
    <source>
        <dbReference type="SAM" id="MobiDB-lite"/>
    </source>
</evidence>
<dbReference type="PROSITE" id="PS50817">
    <property type="entry name" value="INTEIN_N_TER"/>
    <property type="match status" value="1"/>
</dbReference>
<evidence type="ECO:0000313" key="4">
    <source>
        <dbReference type="Proteomes" id="UP000012099"/>
    </source>
</evidence>
<name>A0ABP2T6E5_9LEPT</name>
<dbReference type="Gene3D" id="2.170.16.10">
    <property type="entry name" value="Hedgehog/Intein (Hint) domain"/>
    <property type="match status" value="1"/>
</dbReference>
<feature type="region of interest" description="Disordered" evidence="2">
    <location>
        <begin position="2539"/>
        <end position="2560"/>
    </location>
</feature>
<dbReference type="SUPFAM" id="SSF51294">
    <property type="entry name" value="Hedgehog/intein (Hint) domain"/>
    <property type="match status" value="2"/>
</dbReference>
<organism evidence="3 4">
    <name type="scientific">Leptospira noguchii str. 2007001578</name>
    <dbReference type="NCBI Taxonomy" id="1049974"/>
    <lineage>
        <taxon>Bacteria</taxon>
        <taxon>Pseudomonadati</taxon>
        <taxon>Spirochaetota</taxon>
        <taxon>Spirochaetia</taxon>
        <taxon>Leptospirales</taxon>
        <taxon>Leptospiraceae</taxon>
        <taxon>Leptospira</taxon>
    </lineage>
</organism>
<protein>
    <submittedName>
        <fullName evidence="3">Intein N-terminal splicing domain protein</fullName>
    </submittedName>
</protein>
<keyword evidence="1" id="KW-0175">Coiled coil</keyword>
<feature type="coiled-coil region" evidence="1">
    <location>
        <begin position="184"/>
        <end position="218"/>
    </location>
</feature>
<dbReference type="PROSITE" id="PS50818">
    <property type="entry name" value="INTEIN_C_TER"/>
    <property type="match status" value="1"/>
</dbReference>
<dbReference type="InterPro" id="IPR036844">
    <property type="entry name" value="Hint_dom_sf"/>
</dbReference>
<dbReference type="Pfam" id="PF07591">
    <property type="entry name" value="PT-HINT"/>
    <property type="match status" value="1"/>
</dbReference>
<gene>
    <name evidence="3" type="ORF">LEP1GSC035_1348</name>
</gene>
<dbReference type="InterPro" id="IPR030885">
    <property type="entry name" value="Lepto_longest"/>
</dbReference>
<feature type="compositionally biased region" description="Basic and acidic residues" evidence="2">
    <location>
        <begin position="2539"/>
        <end position="2559"/>
    </location>
</feature>
<feature type="coiled-coil region" evidence="1">
    <location>
        <begin position="3225"/>
        <end position="3268"/>
    </location>
</feature>